<dbReference type="InterPro" id="IPR000073">
    <property type="entry name" value="AB_hydrolase_1"/>
</dbReference>
<dbReference type="EC" id="3.1.1.10" evidence="2"/>
<dbReference type="AlphaFoldDB" id="A0A1U9Z1N7"/>
<dbReference type="GO" id="GO:0050357">
    <property type="term" value="F:tropinesterase activity"/>
    <property type="evidence" value="ECO:0007669"/>
    <property type="project" value="UniProtKB-EC"/>
</dbReference>
<dbReference type="Gene3D" id="3.40.50.1820">
    <property type="entry name" value="alpha/beta hydrolase"/>
    <property type="match status" value="1"/>
</dbReference>
<dbReference type="SUPFAM" id="SSF53474">
    <property type="entry name" value="alpha/beta-Hydrolases"/>
    <property type="match status" value="1"/>
</dbReference>
<accession>A0A1U9Z1N7</accession>
<keyword evidence="2" id="KW-0378">Hydrolase</keyword>
<dbReference type="Proteomes" id="UP000191135">
    <property type="component" value="Chromosome"/>
</dbReference>
<evidence type="ECO:0000313" key="3">
    <source>
        <dbReference type="Proteomes" id="UP000191135"/>
    </source>
</evidence>
<dbReference type="OrthoDB" id="9808398at2"/>
<dbReference type="EMBL" id="CP020330">
    <property type="protein sequence ID" value="AQZ51607.1"/>
    <property type="molecule type" value="Genomic_DNA"/>
</dbReference>
<dbReference type="eggNOG" id="COG2267">
    <property type="taxonomic scope" value="Bacteria"/>
</dbReference>
<dbReference type="PANTHER" id="PTHR43798">
    <property type="entry name" value="MONOACYLGLYCEROL LIPASE"/>
    <property type="match status" value="1"/>
</dbReference>
<feature type="domain" description="AB hydrolase-1" evidence="1">
    <location>
        <begin position="38"/>
        <end position="272"/>
    </location>
</feature>
<keyword evidence="3" id="KW-1185">Reference proteome</keyword>
<proteinExistence type="predicted"/>
<dbReference type="InterPro" id="IPR029058">
    <property type="entry name" value="AB_hydrolase_fold"/>
</dbReference>
<gene>
    <name evidence="2" type="ORF">Mame_02272</name>
</gene>
<dbReference type="InterPro" id="IPR050266">
    <property type="entry name" value="AB_hydrolase_sf"/>
</dbReference>
<name>A0A1U9Z1N7_9HYPH</name>
<dbReference type="KEGG" id="mmed:Mame_02272"/>
<reference evidence="2 3" key="1">
    <citation type="submission" date="2017-03" db="EMBL/GenBank/DDBJ databases">
        <title>Foreign affairs: Plasmid Transfer between Roseobacters and Rhizobia.</title>
        <authorList>
            <person name="Bartling P."/>
            <person name="Bunk B."/>
            <person name="Overmann J."/>
            <person name="Brinkmann H."/>
            <person name="Petersen J."/>
        </authorList>
    </citation>
    <scope>NUCLEOTIDE SEQUENCE [LARGE SCALE GENOMIC DNA]</scope>
    <source>
        <strain evidence="2 3">MACL11</strain>
    </source>
</reference>
<sequence length="284" mass="31129">MLDATTRATFTARSFRVETSDGLTLSAALHGPEEGKEIVLVHGLGQSRLSWIRQTGGTLAETHRILSYDLRGHGDSSRPDETGRYSDPQRWADDLKAVIDAAGFRRPVIVGWSFGGLITGYFLRHHGAAHVAGVNLVGAVTRLDPALLGIAALHHAGPLGSEDLAERVKAYASFLKSCFATPPDPADLEQMLVYNGMVPRAVQKAVVMLESEGLDTVWAQLPELLLSWGDEEQHTRYEMSRRVLDLNPRARMSVYDGAGHAPFYERPARFNRELAEFTAGLAAR</sequence>
<evidence type="ECO:0000259" key="1">
    <source>
        <dbReference type="Pfam" id="PF12697"/>
    </source>
</evidence>
<protein>
    <submittedName>
        <fullName evidence="2">Tropinesterase</fullName>
        <ecNumber evidence="2">3.1.1.10</ecNumber>
    </submittedName>
</protein>
<organism evidence="2 3">
    <name type="scientific">Martelella mediterranea DSM 17316</name>
    <dbReference type="NCBI Taxonomy" id="1122214"/>
    <lineage>
        <taxon>Bacteria</taxon>
        <taxon>Pseudomonadati</taxon>
        <taxon>Pseudomonadota</taxon>
        <taxon>Alphaproteobacteria</taxon>
        <taxon>Hyphomicrobiales</taxon>
        <taxon>Aurantimonadaceae</taxon>
        <taxon>Martelella</taxon>
    </lineage>
</organism>
<dbReference type="Pfam" id="PF12697">
    <property type="entry name" value="Abhydrolase_6"/>
    <property type="match status" value="1"/>
</dbReference>
<dbReference type="RefSeq" id="WP_018063797.1">
    <property type="nucleotide sequence ID" value="NZ_AQWH01000004.1"/>
</dbReference>
<evidence type="ECO:0000313" key="2">
    <source>
        <dbReference type="EMBL" id="AQZ51607.1"/>
    </source>
</evidence>
<dbReference type="GO" id="GO:0016020">
    <property type="term" value="C:membrane"/>
    <property type="evidence" value="ECO:0007669"/>
    <property type="project" value="TreeGrafter"/>
</dbReference>
<dbReference type="STRING" id="1122214.Mame_02272"/>
<dbReference type="PANTHER" id="PTHR43798:SF33">
    <property type="entry name" value="HYDROLASE, PUTATIVE (AFU_ORTHOLOGUE AFUA_2G14860)-RELATED"/>
    <property type="match status" value="1"/>
</dbReference>